<proteinExistence type="predicted"/>
<dbReference type="KEGG" id="fax:FUAX_32820"/>
<protein>
    <recommendedName>
        <fullName evidence="3">Lipoprotein</fullName>
    </recommendedName>
</protein>
<evidence type="ECO:0000313" key="2">
    <source>
        <dbReference type="Proteomes" id="UP001348817"/>
    </source>
</evidence>
<evidence type="ECO:0008006" key="3">
    <source>
        <dbReference type="Google" id="ProtNLM"/>
    </source>
</evidence>
<dbReference type="RefSeq" id="WP_338392378.1">
    <property type="nucleotide sequence ID" value="NZ_AP025314.1"/>
</dbReference>
<reference evidence="1 2" key="1">
    <citation type="submission" date="2021-12" db="EMBL/GenBank/DDBJ databases">
        <title>Genome sequencing of bacteria with rrn-lacking chromosome and rrn-plasmid.</title>
        <authorList>
            <person name="Anda M."/>
            <person name="Iwasaki W."/>
        </authorList>
    </citation>
    <scope>NUCLEOTIDE SEQUENCE [LARGE SCALE GENOMIC DNA]</scope>
    <source>
        <strain evidence="1 2">DSM 100852</strain>
    </source>
</reference>
<name>A0AAU9CN76_9BACT</name>
<keyword evidence="2" id="KW-1185">Reference proteome</keyword>
<accession>A0AAU9CN76</accession>
<evidence type="ECO:0000313" key="1">
    <source>
        <dbReference type="EMBL" id="BDD10850.1"/>
    </source>
</evidence>
<dbReference type="EMBL" id="AP025314">
    <property type="protein sequence ID" value="BDD10850.1"/>
    <property type="molecule type" value="Genomic_DNA"/>
</dbReference>
<organism evidence="1 2">
    <name type="scientific">Fulvitalea axinellae</name>
    <dbReference type="NCBI Taxonomy" id="1182444"/>
    <lineage>
        <taxon>Bacteria</taxon>
        <taxon>Pseudomonadati</taxon>
        <taxon>Bacteroidota</taxon>
        <taxon>Cytophagia</taxon>
        <taxon>Cytophagales</taxon>
        <taxon>Persicobacteraceae</taxon>
        <taxon>Fulvitalea</taxon>
    </lineage>
</organism>
<dbReference type="AlphaFoldDB" id="A0AAU9CN76"/>
<sequence>MANFEIKKNILILISLIFITCSPKTITTIHIEYADIFGEINNEIPQYDSLVITLSGIDTLSYGKYALLKNSKLSSLKTGIWKEFHSKGVKKSEGEYKIGHYVDCCTGGACMSYYHYKIGEWKYYDSLGNQKFKLKYYPDTLHVNTRCQGGDYAPFGLIKNFSKLEYLYDLKPDDIFQLQKVEIISKDSRRKTIITPISGELVFNYELNNSHKIH</sequence>
<dbReference type="Proteomes" id="UP001348817">
    <property type="component" value="Chromosome"/>
</dbReference>
<gene>
    <name evidence="1" type="ORF">FUAX_32820</name>
</gene>